<accession>A0A6C0DS46</accession>
<reference evidence="1" key="1">
    <citation type="journal article" date="2020" name="Nature">
        <title>Giant virus diversity and host interactions through global metagenomics.</title>
        <authorList>
            <person name="Schulz F."/>
            <person name="Roux S."/>
            <person name="Paez-Espino D."/>
            <person name="Jungbluth S."/>
            <person name="Walsh D.A."/>
            <person name="Denef V.J."/>
            <person name="McMahon K.D."/>
            <person name="Konstantinidis K.T."/>
            <person name="Eloe-Fadrosh E.A."/>
            <person name="Kyrpides N.C."/>
            <person name="Woyke T."/>
        </authorList>
    </citation>
    <scope>NUCLEOTIDE SEQUENCE</scope>
    <source>
        <strain evidence="1">GVMAG-M-3300023174-57</strain>
    </source>
</reference>
<protein>
    <submittedName>
        <fullName evidence="1">Uncharacterized protein</fullName>
    </submittedName>
</protein>
<organism evidence="1">
    <name type="scientific">viral metagenome</name>
    <dbReference type="NCBI Taxonomy" id="1070528"/>
    <lineage>
        <taxon>unclassified sequences</taxon>
        <taxon>metagenomes</taxon>
        <taxon>organismal metagenomes</taxon>
    </lineage>
</organism>
<sequence length="197" mass="21517">MPRAADVKKITDIASIGVAFKRKAINVSLNLDTATYEVKNAKGEILKTLPVAKGYDAAYIINRSASARDVEVAATHCKTLQTALVKGALSAETALADTQDEMMKATLAWSAAEPGGSRAAAAIEVGRLQHAMAVQERHLRYTQYKYRGVLIVDPARRRLYEPLSFDDRSLPFPVYKLVQGQTQLAARVIPVKSMETV</sequence>
<proteinExistence type="predicted"/>
<evidence type="ECO:0000313" key="1">
    <source>
        <dbReference type="EMBL" id="QHT19322.1"/>
    </source>
</evidence>
<dbReference type="EMBL" id="MN739664">
    <property type="protein sequence ID" value="QHT19322.1"/>
    <property type="molecule type" value="Genomic_DNA"/>
</dbReference>
<name>A0A6C0DS46_9ZZZZ</name>
<dbReference type="AlphaFoldDB" id="A0A6C0DS46"/>